<dbReference type="OrthoDB" id="5796651at2"/>
<feature type="transmembrane region" description="Helical" evidence="2">
    <location>
        <begin position="6"/>
        <end position="30"/>
    </location>
</feature>
<dbReference type="AlphaFoldDB" id="A0A0X8X8R3"/>
<dbReference type="EMBL" id="AP017372">
    <property type="protein sequence ID" value="BAU57571.1"/>
    <property type="molecule type" value="Genomic_DNA"/>
</dbReference>
<evidence type="ECO:0008006" key="5">
    <source>
        <dbReference type="Google" id="ProtNLM"/>
    </source>
</evidence>
<accession>A0A0X8X8R3</accession>
<evidence type="ECO:0000313" key="4">
    <source>
        <dbReference type="Proteomes" id="UP000218890"/>
    </source>
</evidence>
<name>A0A0X8X8R3_HALHR</name>
<dbReference type="InterPro" id="IPR021244">
    <property type="entry name" value="DUF2802"/>
</dbReference>
<dbReference type="Pfam" id="PF10975">
    <property type="entry name" value="DUF2802"/>
    <property type="match status" value="1"/>
</dbReference>
<organism evidence="3 4">
    <name type="scientific">Halorhodospira halochloris</name>
    <name type="common">Ectothiorhodospira halochloris</name>
    <dbReference type="NCBI Taxonomy" id="1052"/>
    <lineage>
        <taxon>Bacteria</taxon>
        <taxon>Pseudomonadati</taxon>
        <taxon>Pseudomonadota</taxon>
        <taxon>Gammaproteobacteria</taxon>
        <taxon>Chromatiales</taxon>
        <taxon>Ectothiorhodospiraceae</taxon>
        <taxon>Halorhodospira</taxon>
    </lineage>
</organism>
<evidence type="ECO:0000256" key="2">
    <source>
        <dbReference type="SAM" id="Phobius"/>
    </source>
</evidence>
<dbReference type="Proteomes" id="UP000218890">
    <property type="component" value="Chromosome"/>
</dbReference>
<keyword evidence="4" id="KW-1185">Reference proteome</keyword>
<dbReference type="KEGG" id="hhk:HH1059_08780"/>
<evidence type="ECO:0000256" key="1">
    <source>
        <dbReference type="SAM" id="Coils"/>
    </source>
</evidence>
<keyword evidence="2" id="KW-0812">Transmembrane</keyword>
<keyword evidence="2" id="KW-1133">Transmembrane helix</keyword>
<reference evidence="3" key="1">
    <citation type="submission" date="2016-02" db="EMBL/GenBank/DDBJ databases">
        <title>Halorhodospira halochloris DSM-1059 complete genome, version 2.</title>
        <authorList>
            <person name="Tsukatani Y."/>
        </authorList>
    </citation>
    <scope>NUCLEOTIDE SEQUENCE</scope>
    <source>
        <strain evidence="3">DSM 1059</strain>
    </source>
</reference>
<keyword evidence="2" id="KW-0472">Membrane</keyword>
<dbReference type="RefSeq" id="WP_096408732.1">
    <property type="nucleotide sequence ID" value="NZ_AP017372.2"/>
</dbReference>
<evidence type="ECO:0000313" key="3">
    <source>
        <dbReference type="EMBL" id="BAU57571.1"/>
    </source>
</evidence>
<feature type="coiled-coil region" evidence="1">
    <location>
        <begin position="26"/>
        <end position="88"/>
    </location>
</feature>
<gene>
    <name evidence="3" type="ORF">HH1059_08780</name>
</gene>
<sequence length="137" mass="14405">MDTLTAVALVVAVAATGVAIVAAWHALGLTGRIKRAEKRMEGLEATTQQILEHFQGLSAGAVGQGEHLARLEQNLARLRRRLDQVAAAGGSDGGRFNQAIRMARKGAAAQEIAETCQISQVEADLVVLLHSPSSGEK</sequence>
<proteinExistence type="predicted"/>
<protein>
    <recommendedName>
        <fullName evidence="5">DUF2802 domain-containing protein</fullName>
    </recommendedName>
</protein>
<keyword evidence="1" id="KW-0175">Coiled coil</keyword>